<dbReference type="Gene3D" id="3.10.450.580">
    <property type="entry name" value="Mediator complex, subunit Med6"/>
    <property type="match status" value="1"/>
</dbReference>
<name>A0AAD5X416_9FUNG</name>
<evidence type="ECO:0000256" key="9">
    <source>
        <dbReference type="SAM" id="MobiDB-lite"/>
    </source>
</evidence>
<evidence type="ECO:0000256" key="4">
    <source>
        <dbReference type="ARBA" id="ARBA00023015"/>
    </source>
</evidence>
<dbReference type="GO" id="GO:0006357">
    <property type="term" value="P:regulation of transcription by RNA polymerase II"/>
    <property type="evidence" value="ECO:0007669"/>
    <property type="project" value="InterPro"/>
</dbReference>
<evidence type="ECO:0000256" key="2">
    <source>
        <dbReference type="ARBA" id="ARBA00007526"/>
    </source>
</evidence>
<keyword evidence="11" id="KW-1185">Reference proteome</keyword>
<evidence type="ECO:0000313" key="11">
    <source>
        <dbReference type="Proteomes" id="UP001212841"/>
    </source>
</evidence>
<feature type="region of interest" description="Disordered" evidence="9">
    <location>
        <begin position="231"/>
        <end position="303"/>
    </location>
</feature>
<protein>
    <recommendedName>
        <fullName evidence="3 8">Mediator of RNA polymerase II transcription subunit 6</fullName>
    </recommendedName>
    <alternativeName>
        <fullName evidence="7 8">Mediator complex subunit 6</fullName>
    </alternativeName>
</protein>
<evidence type="ECO:0000256" key="6">
    <source>
        <dbReference type="ARBA" id="ARBA00023242"/>
    </source>
</evidence>
<organism evidence="10 11">
    <name type="scientific">Rhizophlyctis rosea</name>
    <dbReference type="NCBI Taxonomy" id="64517"/>
    <lineage>
        <taxon>Eukaryota</taxon>
        <taxon>Fungi</taxon>
        <taxon>Fungi incertae sedis</taxon>
        <taxon>Chytridiomycota</taxon>
        <taxon>Chytridiomycota incertae sedis</taxon>
        <taxon>Chytridiomycetes</taxon>
        <taxon>Rhizophlyctidales</taxon>
        <taxon>Rhizophlyctidaceae</taxon>
        <taxon>Rhizophlyctis</taxon>
    </lineage>
</organism>
<comment type="subunit">
    <text evidence="8">Component of the Mediator complex.</text>
</comment>
<proteinExistence type="inferred from homology"/>
<keyword evidence="4 8" id="KW-0805">Transcription regulation</keyword>
<keyword evidence="5 8" id="KW-0804">Transcription</keyword>
<comment type="similarity">
    <text evidence="2 8">Belongs to the Mediator complex subunit 6 family.</text>
</comment>
<evidence type="ECO:0000256" key="5">
    <source>
        <dbReference type="ARBA" id="ARBA00023163"/>
    </source>
</evidence>
<dbReference type="AlphaFoldDB" id="A0AAD5X416"/>
<evidence type="ECO:0000256" key="7">
    <source>
        <dbReference type="ARBA" id="ARBA00031259"/>
    </source>
</evidence>
<sequence length="303" mass="33803">MASTSPDDDKSAEPQKIPEWLAHNPLTIHSVMDYFSYSKFWDNQSINAQHKMQTQYTGAATNSGQLPTNLDNFTGPEFSLWYTEPPNVENPALYVIKKTHTALTGANIIAVYYVVNVPPDMGNIWQAPDLFTVVSNRLLTSLHHLQTAFHTSTSQSLFTPTHPNYTWQSDSAHLKQKLAYKASLQNQQNDDDSDDDVKQPADEDPRARAGLTLLVDRVFAGDEEREGWMRIVDRTEDDGDEGLGDGVRGKSGRSGTPLVGGVKEEMEDEVDVDGRGRKKRRVESGEKVAAEVEIKREKGKGRV</sequence>
<accession>A0AAD5X416</accession>
<dbReference type="InterPro" id="IPR007018">
    <property type="entry name" value="Mediator_Med6"/>
</dbReference>
<comment type="function">
    <text evidence="8">Component of the Mediator complex, a coactivator involved in the regulated transcription of nearly all RNA polymerase II-dependent genes. Mediator functions as a bridge to convey information from gene-specific regulatory proteins to the basal RNA polymerase II transcription machinery. Mediator is recruited to promoters by direct interactions with regulatory proteins and serves as a scaffold for the assembly of a functional preinitiation complex with RNA polymerase II and the general transcription factors.</text>
</comment>
<comment type="caution">
    <text evidence="10">The sequence shown here is derived from an EMBL/GenBank/DDBJ whole genome shotgun (WGS) entry which is preliminary data.</text>
</comment>
<evidence type="ECO:0000313" key="10">
    <source>
        <dbReference type="EMBL" id="KAJ3050730.1"/>
    </source>
</evidence>
<gene>
    <name evidence="8 10" type="primary">MED6</name>
    <name evidence="10" type="ORF">HK097_008267</name>
</gene>
<dbReference type="GO" id="GO:0016592">
    <property type="term" value="C:mediator complex"/>
    <property type="evidence" value="ECO:0007669"/>
    <property type="project" value="InterPro"/>
</dbReference>
<evidence type="ECO:0000256" key="1">
    <source>
        <dbReference type="ARBA" id="ARBA00004123"/>
    </source>
</evidence>
<dbReference type="EMBL" id="JADGJD010000478">
    <property type="protein sequence ID" value="KAJ3050730.1"/>
    <property type="molecule type" value="Genomic_DNA"/>
</dbReference>
<dbReference type="GO" id="GO:0003712">
    <property type="term" value="F:transcription coregulator activity"/>
    <property type="evidence" value="ECO:0007669"/>
    <property type="project" value="InterPro"/>
</dbReference>
<reference evidence="10" key="1">
    <citation type="submission" date="2020-05" db="EMBL/GenBank/DDBJ databases">
        <title>Phylogenomic resolution of chytrid fungi.</title>
        <authorList>
            <person name="Stajich J.E."/>
            <person name="Amses K."/>
            <person name="Simmons R."/>
            <person name="Seto K."/>
            <person name="Myers J."/>
            <person name="Bonds A."/>
            <person name="Quandt C.A."/>
            <person name="Barry K."/>
            <person name="Liu P."/>
            <person name="Grigoriev I."/>
            <person name="Longcore J.E."/>
            <person name="James T.Y."/>
        </authorList>
    </citation>
    <scope>NUCLEOTIDE SEQUENCE</scope>
    <source>
        <strain evidence="10">JEL0318</strain>
    </source>
</reference>
<evidence type="ECO:0000256" key="8">
    <source>
        <dbReference type="RuleBase" id="RU364143"/>
    </source>
</evidence>
<keyword evidence="8" id="KW-0010">Activator</keyword>
<comment type="subcellular location">
    <subcellularLocation>
        <location evidence="1 8">Nucleus</location>
    </subcellularLocation>
</comment>
<evidence type="ECO:0000256" key="3">
    <source>
        <dbReference type="ARBA" id="ARBA00020634"/>
    </source>
</evidence>
<feature type="compositionally biased region" description="Basic and acidic residues" evidence="9">
    <location>
        <begin position="282"/>
        <end position="296"/>
    </location>
</feature>
<dbReference type="PANTHER" id="PTHR13104">
    <property type="entry name" value="MED-6-RELATED"/>
    <property type="match status" value="1"/>
</dbReference>
<keyword evidence="6 8" id="KW-0539">Nucleus</keyword>
<dbReference type="InterPro" id="IPR038566">
    <property type="entry name" value="Mediator_Med6_sf"/>
</dbReference>
<dbReference type="Proteomes" id="UP001212841">
    <property type="component" value="Unassembled WGS sequence"/>
</dbReference>
<feature type="compositionally biased region" description="Basic and acidic residues" evidence="9">
    <location>
        <begin position="196"/>
        <end position="207"/>
    </location>
</feature>
<dbReference type="Pfam" id="PF04934">
    <property type="entry name" value="Med6"/>
    <property type="match status" value="1"/>
</dbReference>
<feature type="region of interest" description="Disordered" evidence="9">
    <location>
        <begin position="184"/>
        <end position="209"/>
    </location>
</feature>